<dbReference type="HOGENOM" id="CLU_3416907_0_0_5"/>
<gene>
    <name evidence="1" type="ORF">OA238_c47010</name>
</gene>
<dbReference type="KEGG" id="oar:OA238_c47010"/>
<evidence type="ECO:0000313" key="2">
    <source>
        <dbReference type="Proteomes" id="UP000004688"/>
    </source>
</evidence>
<dbReference type="EMBL" id="CP003742">
    <property type="protein sequence ID" value="AGI74543.1"/>
    <property type="molecule type" value="Genomic_DNA"/>
</dbReference>
<dbReference type="Proteomes" id="UP000004688">
    <property type="component" value="Chromosome"/>
</dbReference>
<protein>
    <submittedName>
        <fullName evidence="1">Uncharacterized protein</fullName>
    </submittedName>
</protein>
<sequence length="26" mass="2556">MGLHLDEIAKAVAPGSHALLIVDGAG</sequence>
<reference evidence="1 2" key="1">
    <citation type="journal article" date="2013" name="PLoS ONE">
        <title>Poles Apart: Arctic and Antarctic Octadecabacter strains Share High Genome Plasticity and a New Type of Xanthorhodopsin.</title>
        <authorList>
            <person name="Vollmers J."/>
            <person name="Voget S."/>
            <person name="Dietrich S."/>
            <person name="Gollnow K."/>
            <person name="Smits M."/>
            <person name="Meyer K."/>
            <person name="Brinkhoff T."/>
            <person name="Simon M."/>
            <person name="Daniel R."/>
        </authorList>
    </citation>
    <scope>NUCLEOTIDE SEQUENCE [LARGE SCALE GENOMIC DNA]</scope>
    <source>
        <strain evidence="1 2">238</strain>
    </source>
</reference>
<evidence type="ECO:0000313" key="1">
    <source>
        <dbReference type="EMBL" id="AGI74543.1"/>
    </source>
</evidence>
<proteinExistence type="predicted"/>
<accession>M9RS30</accession>
<keyword evidence="2" id="KW-1185">Reference proteome</keyword>
<name>M9RS30_9RHOB</name>
<dbReference type="AlphaFoldDB" id="M9RS30"/>
<organism evidence="1 2">
    <name type="scientific">Octadecabacter arcticus 238</name>
    <dbReference type="NCBI Taxonomy" id="391616"/>
    <lineage>
        <taxon>Bacteria</taxon>
        <taxon>Pseudomonadati</taxon>
        <taxon>Pseudomonadota</taxon>
        <taxon>Alphaproteobacteria</taxon>
        <taxon>Rhodobacterales</taxon>
        <taxon>Roseobacteraceae</taxon>
        <taxon>Octadecabacter</taxon>
    </lineage>
</organism>